<feature type="domain" description="Guanylate cyclase" evidence="2">
    <location>
        <begin position="298"/>
        <end position="388"/>
    </location>
</feature>
<keyword evidence="1" id="KW-0812">Transmembrane</keyword>
<dbReference type="GO" id="GO:0035556">
    <property type="term" value="P:intracellular signal transduction"/>
    <property type="evidence" value="ECO:0007669"/>
    <property type="project" value="InterPro"/>
</dbReference>
<dbReference type="GO" id="GO:0009190">
    <property type="term" value="P:cyclic nucleotide biosynthetic process"/>
    <property type="evidence" value="ECO:0007669"/>
    <property type="project" value="InterPro"/>
</dbReference>
<proteinExistence type="predicted"/>
<feature type="transmembrane region" description="Helical" evidence="1">
    <location>
        <begin position="64"/>
        <end position="85"/>
    </location>
</feature>
<organism evidence="3 4">
    <name type="scientific">Pseudohongiella nitratireducens</name>
    <dbReference type="NCBI Taxonomy" id="1768907"/>
    <lineage>
        <taxon>Bacteria</taxon>
        <taxon>Pseudomonadati</taxon>
        <taxon>Pseudomonadota</taxon>
        <taxon>Gammaproteobacteria</taxon>
        <taxon>Pseudomonadales</taxon>
        <taxon>Pseudohongiellaceae</taxon>
        <taxon>Pseudohongiella</taxon>
    </lineage>
</organism>
<dbReference type="OrthoDB" id="7053556at2"/>
<dbReference type="EMBL" id="BMIY01000011">
    <property type="protein sequence ID" value="GFZ81322.1"/>
    <property type="molecule type" value="Genomic_DNA"/>
</dbReference>
<sequence>MNQDKYSAYCREHVTEFRDELRDDASWALKNWPARTSALLLLVSSLMTWQNLLSSNNPYAGQALLTYSIPILIVLLFPWVTLLFSTTSKLSRTVFDCFVFSILFGFCMTLQLIFRPELTQQEQSNFYIALSGQINFVILMTTAFSYHTRFEVTLLRNTVFTLLTVLMIYRINATYLTLNIMQLIQGYLGGIIVGWLFFRRIQSRFYYKSVDADTRQHLYNQLSKLVYPHQLERIKSGDQLEETMPVARSEAIINVFDIIRSSAIRHERTQNFFLNVFRAFSQICMMGYRHNPLKSRAFRLKETGDGFISAVGYPFMTEKSMSLADHAVDTALMMFKAFNAEVDRFSYGHPIKAAMGLAFNTVQGTFQSSGIRAYDLYGDALVQAYRYEEMRKNPKIASIMDDSAHQQGLQDYNILIVQEVIFNSLCDGYKSLFQPIDLKAIEYPMPQDPNARFVYFHILP</sequence>
<dbReference type="Proteomes" id="UP000627715">
    <property type="component" value="Unassembled WGS sequence"/>
</dbReference>
<accession>A0A916VJT2</accession>
<dbReference type="RefSeq" id="WP_068811278.1">
    <property type="nucleotide sequence ID" value="NZ_BMIY01000011.1"/>
</dbReference>
<reference evidence="3" key="2">
    <citation type="submission" date="2020-09" db="EMBL/GenBank/DDBJ databases">
        <authorList>
            <person name="Sun Q."/>
            <person name="Zhou Y."/>
        </authorList>
    </citation>
    <scope>NUCLEOTIDE SEQUENCE</scope>
    <source>
        <strain evidence="3">CGMCC 1.15425</strain>
    </source>
</reference>
<dbReference type="SUPFAM" id="SSF55073">
    <property type="entry name" value="Nucleotide cyclase"/>
    <property type="match status" value="1"/>
</dbReference>
<keyword evidence="4" id="KW-1185">Reference proteome</keyword>
<dbReference type="Gene3D" id="3.30.70.1230">
    <property type="entry name" value="Nucleotide cyclase"/>
    <property type="match status" value="1"/>
</dbReference>
<feature type="transmembrane region" description="Helical" evidence="1">
    <location>
        <begin position="177"/>
        <end position="198"/>
    </location>
</feature>
<keyword evidence="1" id="KW-0472">Membrane</keyword>
<feature type="transmembrane region" description="Helical" evidence="1">
    <location>
        <begin position="153"/>
        <end position="171"/>
    </location>
</feature>
<name>A0A916VJT2_9GAMM</name>
<comment type="caution">
    <text evidence="3">The sequence shown here is derived from an EMBL/GenBank/DDBJ whole genome shotgun (WGS) entry which is preliminary data.</text>
</comment>
<dbReference type="PROSITE" id="PS50125">
    <property type="entry name" value="GUANYLATE_CYCLASE_2"/>
    <property type="match status" value="1"/>
</dbReference>
<reference evidence="3" key="1">
    <citation type="journal article" date="2014" name="Int. J. Syst. Evol. Microbiol.">
        <title>Complete genome sequence of Corynebacterium casei LMG S-19264T (=DSM 44701T), isolated from a smear-ripened cheese.</title>
        <authorList>
            <consortium name="US DOE Joint Genome Institute (JGI-PGF)"/>
            <person name="Walter F."/>
            <person name="Albersmeier A."/>
            <person name="Kalinowski J."/>
            <person name="Ruckert C."/>
        </authorList>
    </citation>
    <scope>NUCLEOTIDE SEQUENCE</scope>
    <source>
        <strain evidence="3">CGMCC 1.15425</strain>
    </source>
</reference>
<evidence type="ECO:0000313" key="4">
    <source>
        <dbReference type="Proteomes" id="UP000627715"/>
    </source>
</evidence>
<keyword evidence="1" id="KW-1133">Transmembrane helix</keyword>
<evidence type="ECO:0000259" key="2">
    <source>
        <dbReference type="PROSITE" id="PS50125"/>
    </source>
</evidence>
<dbReference type="InterPro" id="IPR029787">
    <property type="entry name" value="Nucleotide_cyclase"/>
</dbReference>
<evidence type="ECO:0000256" key="1">
    <source>
        <dbReference type="SAM" id="Phobius"/>
    </source>
</evidence>
<protein>
    <recommendedName>
        <fullName evidence="2">Guanylate cyclase domain-containing protein</fullName>
    </recommendedName>
</protein>
<dbReference type="InterPro" id="IPR001054">
    <property type="entry name" value="A/G_cyclase"/>
</dbReference>
<dbReference type="AlphaFoldDB" id="A0A916VJT2"/>
<evidence type="ECO:0000313" key="3">
    <source>
        <dbReference type="EMBL" id="GFZ81322.1"/>
    </source>
</evidence>
<feature type="transmembrane region" description="Helical" evidence="1">
    <location>
        <begin position="97"/>
        <end position="114"/>
    </location>
</feature>
<feature type="transmembrane region" description="Helical" evidence="1">
    <location>
        <begin position="32"/>
        <end position="52"/>
    </location>
</feature>
<gene>
    <name evidence="3" type="ORF">GCM10011403_25700</name>
</gene>
<dbReference type="GO" id="GO:0004016">
    <property type="term" value="F:adenylate cyclase activity"/>
    <property type="evidence" value="ECO:0007669"/>
    <property type="project" value="UniProtKB-ARBA"/>
</dbReference>
<feature type="transmembrane region" description="Helical" evidence="1">
    <location>
        <begin position="126"/>
        <end position="146"/>
    </location>
</feature>